<dbReference type="EMBL" id="ML743582">
    <property type="protein sequence ID" value="KAE8136740.1"/>
    <property type="molecule type" value="Genomic_DNA"/>
</dbReference>
<evidence type="ECO:0000313" key="1">
    <source>
        <dbReference type="EMBL" id="KAE8136740.1"/>
    </source>
</evidence>
<evidence type="ECO:0000313" key="2">
    <source>
        <dbReference type="Proteomes" id="UP000325672"/>
    </source>
</evidence>
<keyword evidence="2" id="KW-1185">Reference proteome</keyword>
<sequence length="54" mass="5796">MCPTGSTIKGFGAGMGSIIRIAVFLAGKENQIMRDLSCGCKGEKRHRGSQKVRL</sequence>
<gene>
    <name evidence="1" type="ORF">BDV38DRAFT_249039</name>
</gene>
<dbReference type="RefSeq" id="XP_031912803.1">
    <property type="nucleotide sequence ID" value="XM_032054785.1"/>
</dbReference>
<dbReference type="Proteomes" id="UP000325672">
    <property type="component" value="Unassembled WGS sequence"/>
</dbReference>
<protein>
    <submittedName>
        <fullName evidence="1">Uncharacterized protein</fullName>
    </submittedName>
</protein>
<organism evidence="1 2">
    <name type="scientific">Aspergillus pseudotamarii</name>
    <dbReference type="NCBI Taxonomy" id="132259"/>
    <lineage>
        <taxon>Eukaryota</taxon>
        <taxon>Fungi</taxon>
        <taxon>Dikarya</taxon>
        <taxon>Ascomycota</taxon>
        <taxon>Pezizomycotina</taxon>
        <taxon>Eurotiomycetes</taxon>
        <taxon>Eurotiomycetidae</taxon>
        <taxon>Eurotiales</taxon>
        <taxon>Aspergillaceae</taxon>
        <taxon>Aspergillus</taxon>
        <taxon>Aspergillus subgen. Circumdati</taxon>
    </lineage>
</organism>
<proteinExistence type="predicted"/>
<dbReference type="GeneID" id="43638995"/>
<accession>A0A5N6SSK1</accession>
<reference evidence="1 2" key="1">
    <citation type="submission" date="2019-04" db="EMBL/GenBank/DDBJ databases">
        <title>Friends and foes A comparative genomics study of 23 Aspergillus species from section Flavi.</title>
        <authorList>
            <consortium name="DOE Joint Genome Institute"/>
            <person name="Kjaerbolling I."/>
            <person name="Vesth T."/>
            <person name="Frisvad J.C."/>
            <person name="Nybo J.L."/>
            <person name="Theobald S."/>
            <person name="Kildgaard S."/>
            <person name="Isbrandt T."/>
            <person name="Kuo A."/>
            <person name="Sato A."/>
            <person name="Lyhne E.K."/>
            <person name="Kogle M.E."/>
            <person name="Wiebenga A."/>
            <person name="Kun R.S."/>
            <person name="Lubbers R.J."/>
            <person name="Makela M.R."/>
            <person name="Barry K."/>
            <person name="Chovatia M."/>
            <person name="Clum A."/>
            <person name="Daum C."/>
            <person name="Haridas S."/>
            <person name="He G."/>
            <person name="LaButti K."/>
            <person name="Lipzen A."/>
            <person name="Mondo S."/>
            <person name="Riley R."/>
            <person name="Salamov A."/>
            <person name="Simmons B.A."/>
            <person name="Magnuson J.K."/>
            <person name="Henrissat B."/>
            <person name="Mortensen U.H."/>
            <person name="Larsen T.O."/>
            <person name="Devries R.P."/>
            <person name="Grigoriev I.V."/>
            <person name="Machida M."/>
            <person name="Baker S.E."/>
            <person name="Andersen M.R."/>
        </authorList>
    </citation>
    <scope>NUCLEOTIDE SEQUENCE [LARGE SCALE GENOMIC DNA]</scope>
    <source>
        <strain evidence="1 2">CBS 117625</strain>
    </source>
</reference>
<name>A0A5N6SSK1_ASPPS</name>
<dbReference type="AlphaFoldDB" id="A0A5N6SSK1"/>